<dbReference type="InterPro" id="IPR032808">
    <property type="entry name" value="DoxX"/>
</dbReference>
<keyword evidence="4 5" id="KW-0472">Membrane</keyword>
<dbReference type="Proteomes" id="UP001223743">
    <property type="component" value="Unassembled WGS sequence"/>
</dbReference>
<evidence type="ECO:0000256" key="3">
    <source>
        <dbReference type="ARBA" id="ARBA00022989"/>
    </source>
</evidence>
<keyword evidence="2 5" id="KW-0812">Transmembrane</keyword>
<feature type="transmembrane region" description="Helical" evidence="5">
    <location>
        <begin position="74"/>
        <end position="95"/>
    </location>
</feature>
<feature type="transmembrane region" description="Helical" evidence="5">
    <location>
        <begin position="48"/>
        <end position="67"/>
    </location>
</feature>
<keyword evidence="3 5" id="KW-1133">Transmembrane helix</keyword>
<dbReference type="RefSeq" id="WP_266280620.1">
    <property type="nucleotide sequence ID" value="NZ_JAPKNF010000001.1"/>
</dbReference>
<evidence type="ECO:0000256" key="4">
    <source>
        <dbReference type="ARBA" id="ARBA00023136"/>
    </source>
</evidence>
<proteinExistence type="predicted"/>
<comment type="caution">
    <text evidence="6">The sequence shown here is derived from an EMBL/GenBank/DDBJ whole genome shotgun (WGS) entry which is preliminary data.</text>
</comment>
<gene>
    <name evidence="6" type="ORF">QO015_001331</name>
</gene>
<evidence type="ECO:0000256" key="5">
    <source>
        <dbReference type="SAM" id="Phobius"/>
    </source>
</evidence>
<accession>A0ABU0M451</accession>
<sequence>MTLAATLIAVGRIVLGLFFVIAGIRNLIGFSKNPTPETNYGWKLPAPLVLVGFAMQLVGGLSVMLGIMPAYGAALLIVFLIGATSLFHNLFLFTGEARAPHLYFTLVNCALAGYCLMVIGLSII</sequence>
<evidence type="ECO:0000313" key="7">
    <source>
        <dbReference type="Proteomes" id="UP001223743"/>
    </source>
</evidence>
<name>A0ABU0M451_9HYPH</name>
<reference evidence="6 7" key="1">
    <citation type="submission" date="2023-07" db="EMBL/GenBank/DDBJ databases">
        <title>Genomic Encyclopedia of Type Strains, Phase IV (KMG-IV): sequencing the most valuable type-strain genomes for metagenomic binning, comparative biology and taxonomic classification.</title>
        <authorList>
            <person name="Goeker M."/>
        </authorList>
    </citation>
    <scope>NUCLEOTIDE SEQUENCE [LARGE SCALE GENOMIC DNA]</scope>
    <source>
        <strain evidence="6 7">B1-1</strain>
    </source>
</reference>
<feature type="transmembrane region" description="Helical" evidence="5">
    <location>
        <begin position="101"/>
        <end position="123"/>
    </location>
</feature>
<dbReference type="Pfam" id="PF07681">
    <property type="entry name" value="DoxX"/>
    <property type="match status" value="1"/>
</dbReference>
<dbReference type="EMBL" id="JAUSWJ010000001">
    <property type="protein sequence ID" value="MDQ0515718.1"/>
    <property type="molecule type" value="Genomic_DNA"/>
</dbReference>
<organism evidence="6 7">
    <name type="scientific">Kaistia geumhonensis</name>
    <dbReference type="NCBI Taxonomy" id="410839"/>
    <lineage>
        <taxon>Bacteria</taxon>
        <taxon>Pseudomonadati</taxon>
        <taxon>Pseudomonadota</taxon>
        <taxon>Alphaproteobacteria</taxon>
        <taxon>Hyphomicrobiales</taxon>
        <taxon>Kaistiaceae</taxon>
        <taxon>Kaistia</taxon>
    </lineage>
</organism>
<feature type="transmembrane region" description="Helical" evidence="5">
    <location>
        <begin position="7"/>
        <end position="28"/>
    </location>
</feature>
<keyword evidence="7" id="KW-1185">Reference proteome</keyword>
<evidence type="ECO:0000256" key="2">
    <source>
        <dbReference type="ARBA" id="ARBA00022692"/>
    </source>
</evidence>
<evidence type="ECO:0000313" key="6">
    <source>
        <dbReference type="EMBL" id="MDQ0515718.1"/>
    </source>
</evidence>
<protein>
    <submittedName>
        <fullName evidence="6">Oxidoreductase</fullName>
    </submittedName>
</protein>
<evidence type="ECO:0000256" key="1">
    <source>
        <dbReference type="ARBA" id="ARBA00004141"/>
    </source>
</evidence>
<comment type="subcellular location">
    <subcellularLocation>
        <location evidence="1">Membrane</location>
        <topology evidence="1">Multi-pass membrane protein</topology>
    </subcellularLocation>
</comment>